<evidence type="ECO:0000256" key="1">
    <source>
        <dbReference type="SAM" id="Phobius"/>
    </source>
</evidence>
<feature type="transmembrane region" description="Helical" evidence="1">
    <location>
        <begin position="12"/>
        <end position="35"/>
    </location>
</feature>
<evidence type="ECO:0000313" key="3">
    <source>
        <dbReference type="Proteomes" id="UP000724672"/>
    </source>
</evidence>
<evidence type="ECO:0000313" key="2">
    <source>
        <dbReference type="EMBL" id="MBS4540007.1"/>
    </source>
</evidence>
<dbReference type="NCBIfam" id="TIGR02532">
    <property type="entry name" value="IV_pilin_GFxxxE"/>
    <property type="match status" value="1"/>
</dbReference>
<name>A0A942Z8P2_9FIRM</name>
<dbReference type="AlphaFoldDB" id="A0A942Z8P2"/>
<dbReference type="EMBL" id="WSFT01000053">
    <property type="protein sequence ID" value="MBS4540007.1"/>
    <property type="molecule type" value="Genomic_DNA"/>
</dbReference>
<sequence>MKKTIYNNKGFTLLELIITLAILSIIIIPISSLFIGSAKATNASNDKMVASYIAQREMEKVKSTEEITVTTDEKEIDDTEHNGFSYAVEISEVEGYLREEEGYINEIPNNVELDMDEYSNYSLEVNTGGSYTLTGYSNGTFQIDNNEIILLLNISGEDKGTLTVSIDSPISLKIYIKKEQDITIENKLGNIQVYRNFSDNSELKSGSKIYEVIIKVYKDSNLLKEFKGYKNMV</sequence>
<dbReference type="Proteomes" id="UP000724672">
    <property type="component" value="Unassembled WGS sequence"/>
</dbReference>
<keyword evidence="3" id="KW-1185">Reference proteome</keyword>
<gene>
    <name evidence="2" type="ORF">GOQ27_16135</name>
</gene>
<dbReference type="RefSeq" id="WP_203367905.1">
    <property type="nucleotide sequence ID" value="NZ_WSFT01000053.1"/>
</dbReference>
<dbReference type="Pfam" id="PF07963">
    <property type="entry name" value="N_methyl"/>
    <property type="match status" value="1"/>
</dbReference>
<dbReference type="InterPro" id="IPR045584">
    <property type="entry name" value="Pilin-like"/>
</dbReference>
<keyword evidence="1" id="KW-1133">Transmembrane helix</keyword>
<dbReference type="InterPro" id="IPR012902">
    <property type="entry name" value="N_methyl_site"/>
</dbReference>
<keyword evidence="1" id="KW-0472">Membrane</keyword>
<accession>A0A942Z8P2</accession>
<proteinExistence type="predicted"/>
<organism evidence="2 3">
    <name type="scientific">Anaeromonas frigoriresistens</name>
    <dbReference type="NCBI Taxonomy" id="2683708"/>
    <lineage>
        <taxon>Bacteria</taxon>
        <taxon>Bacillati</taxon>
        <taxon>Bacillota</taxon>
        <taxon>Tissierellia</taxon>
        <taxon>Tissierellales</taxon>
        <taxon>Thermohalobacteraceae</taxon>
        <taxon>Anaeromonas</taxon>
    </lineage>
</organism>
<reference evidence="2" key="1">
    <citation type="submission" date="2019-12" db="EMBL/GenBank/DDBJ databases">
        <title>Clostridiaceae gen. nov. sp. nov., isolated from sediment in Xinjiang, China.</title>
        <authorList>
            <person name="Zhang R."/>
        </authorList>
    </citation>
    <scope>NUCLEOTIDE SEQUENCE</scope>
    <source>
        <strain evidence="2">D2Q-11</strain>
    </source>
</reference>
<keyword evidence="1" id="KW-0812">Transmembrane</keyword>
<protein>
    <submittedName>
        <fullName evidence="2">Prepilin-type N-terminal cleavage/methylation domain-containing protein</fullName>
    </submittedName>
</protein>
<dbReference type="SUPFAM" id="SSF54523">
    <property type="entry name" value="Pili subunits"/>
    <property type="match status" value="1"/>
</dbReference>
<comment type="caution">
    <text evidence="2">The sequence shown here is derived from an EMBL/GenBank/DDBJ whole genome shotgun (WGS) entry which is preliminary data.</text>
</comment>